<dbReference type="Pfam" id="PF00005">
    <property type="entry name" value="ABC_tran"/>
    <property type="match status" value="1"/>
</dbReference>
<dbReference type="SMART" id="SM00382">
    <property type="entry name" value="AAA"/>
    <property type="match status" value="1"/>
</dbReference>
<dbReference type="InterPro" id="IPR027417">
    <property type="entry name" value="P-loop_NTPase"/>
</dbReference>
<evidence type="ECO:0000256" key="2">
    <source>
        <dbReference type="ARBA" id="ARBA00022448"/>
    </source>
</evidence>
<dbReference type="PANTHER" id="PTHR42734">
    <property type="entry name" value="METAL TRANSPORT SYSTEM ATP-BINDING PROTEIN TM_0124-RELATED"/>
    <property type="match status" value="1"/>
</dbReference>
<dbReference type="CDD" id="cd03214">
    <property type="entry name" value="ABC_Iron-Siderophores_B12_Hemin"/>
    <property type="match status" value="1"/>
</dbReference>
<evidence type="ECO:0000256" key="3">
    <source>
        <dbReference type="ARBA" id="ARBA00022741"/>
    </source>
</evidence>
<feature type="domain" description="ABC transporter" evidence="5">
    <location>
        <begin position="3"/>
        <end position="238"/>
    </location>
</feature>
<sequence>MSLEFRNITLYLENRIILEDVSFSCSGRITAVMGTNGAGKTSLLKSLLGLYHPGRGEILLDGINLGQLKSPVRRAQLLSYVPQDCQAAGCPVQEFVVMGRNPYLKFWQMPGKKEYEAVEHALEELGIQDLKNRTMEHLSGGERKLCYLARARVQEAGWMVLDEPESGLDFGRRRLLLSRLREYLTKHGKHAIMSVHDPALADAYADRVVLLQEGRILDCISQEDENYEERMMEGLRRLYGRQLDWVRGAAGRAVVWRGDRNADHSELCESRKPGAGL</sequence>
<proteinExistence type="inferred from homology"/>
<dbReference type="OrthoDB" id="9799337at2"/>
<keyword evidence="3" id="KW-0547">Nucleotide-binding</keyword>
<dbReference type="RefSeq" id="WP_130434721.1">
    <property type="nucleotide sequence ID" value="NZ_SGXF01000002.1"/>
</dbReference>
<reference evidence="6 7" key="1">
    <citation type="submission" date="2019-02" db="EMBL/GenBank/DDBJ databases">
        <title>Genomic Encyclopedia of Type Strains, Phase IV (KMG-IV): sequencing the most valuable type-strain genomes for metagenomic binning, comparative biology and taxonomic classification.</title>
        <authorList>
            <person name="Goeker M."/>
        </authorList>
    </citation>
    <scope>NUCLEOTIDE SEQUENCE [LARGE SCALE GENOMIC DNA]</scope>
    <source>
        <strain evidence="6 7">DSM 29486</strain>
    </source>
</reference>
<dbReference type="PROSITE" id="PS50893">
    <property type="entry name" value="ABC_TRANSPORTER_2"/>
    <property type="match status" value="1"/>
</dbReference>
<gene>
    <name evidence="6" type="ORF">EV209_1560</name>
</gene>
<dbReference type="InterPro" id="IPR050153">
    <property type="entry name" value="Metal_Ion_Import_ABC"/>
</dbReference>
<keyword evidence="2" id="KW-0813">Transport</keyword>
<keyword evidence="4 6" id="KW-0067">ATP-binding</keyword>
<evidence type="ECO:0000256" key="4">
    <source>
        <dbReference type="ARBA" id="ARBA00022840"/>
    </source>
</evidence>
<evidence type="ECO:0000313" key="6">
    <source>
        <dbReference type="EMBL" id="RZT01119.1"/>
    </source>
</evidence>
<dbReference type="InterPro" id="IPR003593">
    <property type="entry name" value="AAA+_ATPase"/>
</dbReference>
<dbReference type="Proteomes" id="UP000292927">
    <property type="component" value="Unassembled WGS sequence"/>
</dbReference>
<evidence type="ECO:0000256" key="1">
    <source>
        <dbReference type="ARBA" id="ARBA00005417"/>
    </source>
</evidence>
<dbReference type="Gene3D" id="3.40.50.300">
    <property type="entry name" value="P-loop containing nucleotide triphosphate hydrolases"/>
    <property type="match status" value="1"/>
</dbReference>
<dbReference type="EMBL" id="SGXF01000002">
    <property type="protein sequence ID" value="RZT01119.1"/>
    <property type="molecule type" value="Genomic_DNA"/>
</dbReference>
<comment type="similarity">
    <text evidence="1">Belongs to the ABC transporter superfamily.</text>
</comment>
<dbReference type="GO" id="GO:0005524">
    <property type="term" value="F:ATP binding"/>
    <property type="evidence" value="ECO:0007669"/>
    <property type="project" value="UniProtKB-KW"/>
</dbReference>
<accession>A0A4V2F7V2</accession>
<dbReference type="AlphaFoldDB" id="A0A4V2F7V2"/>
<dbReference type="GO" id="GO:0016887">
    <property type="term" value="F:ATP hydrolysis activity"/>
    <property type="evidence" value="ECO:0007669"/>
    <property type="project" value="InterPro"/>
</dbReference>
<keyword evidence="7" id="KW-1185">Reference proteome</keyword>
<comment type="caution">
    <text evidence="6">The sequence shown here is derived from an EMBL/GenBank/DDBJ whole genome shotgun (WGS) entry which is preliminary data.</text>
</comment>
<dbReference type="PANTHER" id="PTHR42734:SF6">
    <property type="entry name" value="MOLYBDATE IMPORT ATP-BINDING PROTEIN MOLC"/>
    <property type="match status" value="1"/>
</dbReference>
<dbReference type="InterPro" id="IPR003439">
    <property type="entry name" value="ABC_transporter-like_ATP-bd"/>
</dbReference>
<evidence type="ECO:0000259" key="5">
    <source>
        <dbReference type="PROSITE" id="PS50893"/>
    </source>
</evidence>
<protein>
    <submittedName>
        <fullName evidence="6">Iron complex transport system ATP-binding protein</fullName>
    </submittedName>
</protein>
<evidence type="ECO:0000313" key="7">
    <source>
        <dbReference type="Proteomes" id="UP000292927"/>
    </source>
</evidence>
<organism evidence="6 7">
    <name type="scientific">Cuneatibacter caecimuris</name>
    <dbReference type="NCBI Taxonomy" id="1796618"/>
    <lineage>
        <taxon>Bacteria</taxon>
        <taxon>Bacillati</taxon>
        <taxon>Bacillota</taxon>
        <taxon>Clostridia</taxon>
        <taxon>Lachnospirales</taxon>
        <taxon>Lachnospiraceae</taxon>
        <taxon>Cuneatibacter</taxon>
    </lineage>
</organism>
<dbReference type="SUPFAM" id="SSF52540">
    <property type="entry name" value="P-loop containing nucleoside triphosphate hydrolases"/>
    <property type="match status" value="1"/>
</dbReference>
<name>A0A4V2F7V2_9FIRM</name>